<dbReference type="AlphaFoldDB" id="A0A5N5FPJ6"/>
<proteinExistence type="predicted"/>
<protein>
    <submittedName>
        <fullName evidence="1">Uncharacterized protein</fullName>
    </submittedName>
</protein>
<dbReference type="Proteomes" id="UP000327157">
    <property type="component" value="Chromosome 11"/>
</dbReference>
<gene>
    <name evidence="1" type="ORF">D8674_004795</name>
</gene>
<reference evidence="1 2" key="3">
    <citation type="submission" date="2019-11" db="EMBL/GenBank/DDBJ databases">
        <title>A de novo genome assembly of a pear dwarfing rootstock.</title>
        <authorList>
            <person name="Wang F."/>
            <person name="Wang J."/>
            <person name="Li S."/>
            <person name="Zhang Y."/>
            <person name="Fang M."/>
            <person name="Ma L."/>
            <person name="Zhao Y."/>
            <person name="Jiang S."/>
        </authorList>
    </citation>
    <scope>NUCLEOTIDE SEQUENCE [LARGE SCALE GENOMIC DNA]</scope>
    <source>
        <strain evidence="1">S2</strain>
        <tissue evidence="1">Leaf</tissue>
    </source>
</reference>
<dbReference type="EMBL" id="SMOL01000559">
    <property type="protein sequence ID" value="KAB2605078.1"/>
    <property type="molecule type" value="Genomic_DNA"/>
</dbReference>
<sequence>MSVPNDDTATVLVEVPVVKHVDLAGNSSPGLAMVSPRNLLLVAMADVVKGNRYGALAAYDLSTWEPVFLT</sequence>
<keyword evidence="2" id="KW-1185">Reference proteome</keyword>
<evidence type="ECO:0000313" key="1">
    <source>
        <dbReference type="EMBL" id="KAB2605078.1"/>
    </source>
</evidence>
<accession>A0A5N5FPJ6</accession>
<organism evidence="1 2">
    <name type="scientific">Pyrus ussuriensis x Pyrus communis</name>
    <dbReference type="NCBI Taxonomy" id="2448454"/>
    <lineage>
        <taxon>Eukaryota</taxon>
        <taxon>Viridiplantae</taxon>
        <taxon>Streptophyta</taxon>
        <taxon>Embryophyta</taxon>
        <taxon>Tracheophyta</taxon>
        <taxon>Spermatophyta</taxon>
        <taxon>Magnoliopsida</taxon>
        <taxon>eudicotyledons</taxon>
        <taxon>Gunneridae</taxon>
        <taxon>Pentapetalae</taxon>
        <taxon>rosids</taxon>
        <taxon>fabids</taxon>
        <taxon>Rosales</taxon>
        <taxon>Rosaceae</taxon>
        <taxon>Amygdaloideae</taxon>
        <taxon>Maleae</taxon>
        <taxon>Pyrus</taxon>
    </lineage>
</organism>
<evidence type="ECO:0000313" key="2">
    <source>
        <dbReference type="Proteomes" id="UP000327157"/>
    </source>
</evidence>
<comment type="caution">
    <text evidence="1">The sequence shown here is derived from an EMBL/GenBank/DDBJ whole genome shotgun (WGS) entry which is preliminary data.</text>
</comment>
<reference evidence="2" key="2">
    <citation type="submission" date="2019-10" db="EMBL/GenBank/DDBJ databases">
        <title>A de novo genome assembly of a pear dwarfing rootstock.</title>
        <authorList>
            <person name="Wang F."/>
            <person name="Wang J."/>
            <person name="Li S."/>
            <person name="Zhang Y."/>
            <person name="Fang M."/>
            <person name="Ma L."/>
            <person name="Zhao Y."/>
            <person name="Jiang S."/>
        </authorList>
    </citation>
    <scope>NUCLEOTIDE SEQUENCE [LARGE SCALE GENOMIC DNA]</scope>
</reference>
<name>A0A5N5FPJ6_9ROSA</name>
<reference evidence="1 2" key="1">
    <citation type="submission" date="2019-09" db="EMBL/GenBank/DDBJ databases">
        <authorList>
            <person name="Ou C."/>
        </authorList>
    </citation>
    <scope>NUCLEOTIDE SEQUENCE [LARGE SCALE GENOMIC DNA]</scope>
    <source>
        <strain evidence="1">S2</strain>
        <tissue evidence="1">Leaf</tissue>
    </source>
</reference>